<gene>
    <name evidence="1" type="ORF">RHMOL_Rhmol03G0052800</name>
</gene>
<accession>A0ACC0PAH6</accession>
<proteinExistence type="predicted"/>
<comment type="caution">
    <text evidence="1">The sequence shown here is derived from an EMBL/GenBank/DDBJ whole genome shotgun (WGS) entry which is preliminary data.</text>
</comment>
<protein>
    <submittedName>
        <fullName evidence="1">Uncharacterized protein</fullName>
    </submittedName>
</protein>
<sequence length="766" mass="86488">MHFLVVPCLCTNYTPLAVYLSSSTHTHIHINMASWSNENGTSSPSKNYPYPTEFNVLDFVPKLFSEGNYNNWKLLMRDFIRMRGLIGFIEGAAVEDCNRDEAWERSNNLVRGWILVTLSEDIRSRVLSSETAKSLWTRLEEIFDPTRSTWQLDQGMEDRQGRYLGLQKAAINGDWDKAREIIERDPDAVRTHITPTLQTALAIAISSGSAGRNRFVRKLLEKMTPQDVVDLVDNQGMTALFEAVGSGNMEGARMLVYKNSDLPNKSDKYGIMPLHFAAMRGFREMVLYLKEVTREDILFGNGYAGALLLCLLTRSEMYDIALTFLHRKPVLACMACMGFKESNPFDIIVEKHSSFPSGNSSNFWHNLVTFILLGAPVNHRNEGGRRGDIENPANCCISVWQRLHIMIWDVAEKLVPRVKCIREKEEKQYYALQLVKFLCMEVAKLNLSGVEMIFKPALRKAVRVGIPEIVEEIVLSYPSALFFMDLAGLDIFKYAILYRREHVFNLIYQTDHAAKRFINVEDFSLNNGLHLVARLRHEQQINLKASAAGAVLQMQREVQWFKEVEKFTIPGDKEKRNSDGMTPAEVFSDTHQDLVKEGERWMKDTATSCTIVSALIAAMVFAAAITVPGGNDSVKGHPLLSKQKAFVIFGISDALALFSSVTSVLMFLLILTSRYAEKDFLYTLPKRLIFGLITLFVSILSTMVAFGAILYLVFGDNKAWILIPVVALASIPVTLFGALQFPLLVEMIQSTYGRGIFGKQSDRVLR</sequence>
<name>A0ACC0PAH6_RHOML</name>
<keyword evidence="2" id="KW-1185">Reference proteome</keyword>
<dbReference type="EMBL" id="CM046390">
    <property type="protein sequence ID" value="KAI8562672.1"/>
    <property type="molecule type" value="Genomic_DNA"/>
</dbReference>
<organism evidence="1 2">
    <name type="scientific">Rhododendron molle</name>
    <name type="common">Chinese azalea</name>
    <name type="synonym">Azalea mollis</name>
    <dbReference type="NCBI Taxonomy" id="49168"/>
    <lineage>
        <taxon>Eukaryota</taxon>
        <taxon>Viridiplantae</taxon>
        <taxon>Streptophyta</taxon>
        <taxon>Embryophyta</taxon>
        <taxon>Tracheophyta</taxon>
        <taxon>Spermatophyta</taxon>
        <taxon>Magnoliopsida</taxon>
        <taxon>eudicotyledons</taxon>
        <taxon>Gunneridae</taxon>
        <taxon>Pentapetalae</taxon>
        <taxon>asterids</taxon>
        <taxon>Ericales</taxon>
        <taxon>Ericaceae</taxon>
        <taxon>Ericoideae</taxon>
        <taxon>Rhodoreae</taxon>
        <taxon>Rhododendron</taxon>
    </lineage>
</organism>
<evidence type="ECO:0000313" key="2">
    <source>
        <dbReference type="Proteomes" id="UP001062846"/>
    </source>
</evidence>
<evidence type="ECO:0000313" key="1">
    <source>
        <dbReference type="EMBL" id="KAI8562672.1"/>
    </source>
</evidence>
<dbReference type="Proteomes" id="UP001062846">
    <property type="component" value="Chromosome 3"/>
</dbReference>
<reference evidence="1" key="1">
    <citation type="submission" date="2022-02" db="EMBL/GenBank/DDBJ databases">
        <title>Plant Genome Project.</title>
        <authorList>
            <person name="Zhang R.-G."/>
        </authorList>
    </citation>
    <scope>NUCLEOTIDE SEQUENCE</scope>
    <source>
        <strain evidence="1">AT1</strain>
    </source>
</reference>